<evidence type="ECO:0000259" key="2">
    <source>
        <dbReference type="Pfam" id="PF13635"/>
    </source>
</evidence>
<dbReference type="AlphaFoldDB" id="A0A1Y3XW63"/>
<keyword evidence="4" id="KW-1185">Reference proteome</keyword>
<evidence type="ECO:0008006" key="5">
    <source>
        <dbReference type="Google" id="ProtNLM"/>
    </source>
</evidence>
<dbReference type="Gene3D" id="3.40.50.300">
    <property type="entry name" value="P-loop containing nucleotide triphosphate hydrolases"/>
    <property type="match status" value="1"/>
</dbReference>
<organism evidence="3 4">
    <name type="scientific">[Collinsella] massiliensis</name>
    <dbReference type="NCBI Taxonomy" id="1232426"/>
    <lineage>
        <taxon>Bacteria</taxon>
        <taxon>Bacillati</taxon>
        <taxon>Actinomycetota</taxon>
        <taxon>Coriobacteriia</taxon>
        <taxon>Coriobacteriales</taxon>
        <taxon>Coriobacteriaceae</taxon>
        <taxon>Enorma</taxon>
    </lineage>
</organism>
<dbReference type="Pfam" id="PF13173">
    <property type="entry name" value="AAA_14"/>
    <property type="match status" value="1"/>
</dbReference>
<dbReference type="InterPro" id="IPR027417">
    <property type="entry name" value="P-loop_NTPase"/>
</dbReference>
<dbReference type="Proteomes" id="UP000195781">
    <property type="component" value="Unassembled WGS sequence"/>
</dbReference>
<evidence type="ECO:0000259" key="1">
    <source>
        <dbReference type="Pfam" id="PF13173"/>
    </source>
</evidence>
<dbReference type="OrthoDB" id="9804306at2"/>
<comment type="caution">
    <text evidence="3">The sequence shown here is derived from an EMBL/GenBank/DDBJ whole genome shotgun (WGS) entry which is preliminary data.</text>
</comment>
<dbReference type="Pfam" id="PF13635">
    <property type="entry name" value="DUF4143"/>
    <property type="match status" value="1"/>
</dbReference>
<dbReference type="PANTHER" id="PTHR33295:SF7">
    <property type="entry name" value="ATPASE"/>
    <property type="match status" value="1"/>
</dbReference>
<dbReference type="RefSeq" id="WP_094335513.1">
    <property type="nucleotide sequence ID" value="NZ_NFIE01000011.1"/>
</dbReference>
<dbReference type="InterPro" id="IPR041682">
    <property type="entry name" value="AAA_14"/>
</dbReference>
<sequence length="449" mass="50650">MPNLVLERKIEQAIERWFSSGDSKPLLIQGARRTGKTFTVEHVGRRLAGDRFVKLDFQTDLAAIERIFSGASDDVDAIVARIAEYKRVDLTPGDSLIFFDEVQLHEKALNALRFFSDSWWRIIASGSLLGVTTKKRSLPFPSGVRQLTMTPLDFEEFLWAQGERRMADDIRTHVETLEPYMLHEQALGWYRRYLVVGGMPLPVRRWCETRSMEAVAEEQREIDATYTADMTDPQNGISGISAKRIWESLPRQLLRASTKKFKYADVVRGGRRARLLEPLEWLAAAGIVSIHERTSDTQAPLTPYNDEEGSFFKVYVADTGIMFQKFGIDPALVLDVDARGAISPEFRGALAENAVMQALRARGIASYYWMPEGSGAQGEVDFVYQTPQAEVIPVEVKSARNVTAKSLRRLMREGSSPYAIRLSEQEFGRTVDADGNELRSIPLYAAHCM</sequence>
<dbReference type="SUPFAM" id="SSF52540">
    <property type="entry name" value="P-loop containing nucleoside triphosphate hydrolases"/>
    <property type="match status" value="1"/>
</dbReference>
<dbReference type="PANTHER" id="PTHR33295">
    <property type="entry name" value="ATPASE"/>
    <property type="match status" value="1"/>
</dbReference>
<protein>
    <recommendedName>
        <fullName evidence="5">ATPase</fullName>
    </recommendedName>
</protein>
<accession>A0A1Y3XW63</accession>
<dbReference type="InterPro" id="IPR025420">
    <property type="entry name" value="DUF4143"/>
</dbReference>
<dbReference type="EMBL" id="NFIE01000011">
    <property type="protein sequence ID" value="OUN88538.1"/>
    <property type="molecule type" value="Genomic_DNA"/>
</dbReference>
<proteinExistence type="predicted"/>
<reference evidence="4" key="1">
    <citation type="submission" date="2017-04" db="EMBL/GenBank/DDBJ databases">
        <title>Function of individual gut microbiota members based on whole genome sequencing of pure cultures obtained from chicken caecum.</title>
        <authorList>
            <person name="Medvecky M."/>
            <person name="Cejkova D."/>
            <person name="Polansky O."/>
            <person name="Karasova D."/>
            <person name="Kubasova T."/>
            <person name="Cizek A."/>
            <person name="Rychlik I."/>
        </authorList>
    </citation>
    <scope>NUCLEOTIDE SEQUENCE [LARGE SCALE GENOMIC DNA]</scope>
    <source>
        <strain evidence="4">An5</strain>
    </source>
</reference>
<feature type="domain" description="AAA" evidence="1">
    <location>
        <begin position="23"/>
        <end position="158"/>
    </location>
</feature>
<gene>
    <name evidence="3" type="ORF">B5G02_05640</name>
</gene>
<name>A0A1Y3XW63_9ACTN</name>
<evidence type="ECO:0000313" key="4">
    <source>
        <dbReference type="Proteomes" id="UP000195781"/>
    </source>
</evidence>
<feature type="domain" description="DUF4143" evidence="2">
    <location>
        <begin position="242"/>
        <end position="398"/>
    </location>
</feature>
<evidence type="ECO:0000313" key="3">
    <source>
        <dbReference type="EMBL" id="OUN88538.1"/>
    </source>
</evidence>